<dbReference type="InterPro" id="IPR010791">
    <property type="entry name" value="AttH_dom"/>
</dbReference>
<dbReference type="SUPFAM" id="SSF159245">
    <property type="entry name" value="AttH-like"/>
    <property type="match status" value="1"/>
</dbReference>
<dbReference type="Gene3D" id="2.40.370.10">
    <property type="entry name" value="AttH-like domain"/>
    <property type="match status" value="2"/>
</dbReference>
<comment type="caution">
    <text evidence="2">The sequence shown here is derived from an EMBL/GenBank/DDBJ whole genome shotgun (WGS) entry which is preliminary data.</text>
</comment>
<accession>A0A849SFT5</accession>
<evidence type="ECO:0000313" key="3">
    <source>
        <dbReference type="Proteomes" id="UP000580839"/>
    </source>
</evidence>
<protein>
    <submittedName>
        <fullName evidence="2">Carotenoid 1,2-hydratase</fullName>
    </submittedName>
</protein>
<dbReference type="EMBL" id="JABFRW010000042">
    <property type="protein sequence ID" value="NOT33331.1"/>
    <property type="molecule type" value="Genomic_DNA"/>
</dbReference>
<reference evidence="2 3" key="1">
    <citation type="submission" date="2020-04" db="EMBL/GenBank/DDBJ databases">
        <title>Metagenomic profiling of ammonia- and methane-oxidizing microorganisms in a Dutch drinking water treatment plant.</title>
        <authorList>
            <person name="Poghosyan L."/>
            <person name="Leucker S."/>
        </authorList>
    </citation>
    <scope>NUCLEOTIDE SEQUENCE [LARGE SCALE GENOMIC DNA]</scope>
    <source>
        <strain evidence="2">S-RSF-IL-03</strain>
    </source>
</reference>
<dbReference type="PANTHER" id="PTHR38591:SF1">
    <property type="entry name" value="BLL1000 PROTEIN"/>
    <property type="match status" value="1"/>
</dbReference>
<dbReference type="PANTHER" id="PTHR38591">
    <property type="entry name" value="HYDROLASE"/>
    <property type="match status" value="1"/>
</dbReference>
<gene>
    <name evidence="2" type="ORF">HOP12_04080</name>
</gene>
<dbReference type="AlphaFoldDB" id="A0A849SFT5"/>
<dbReference type="PROSITE" id="PS51257">
    <property type="entry name" value="PROKAR_LIPOPROTEIN"/>
    <property type="match status" value="1"/>
</dbReference>
<evidence type="ECO:0000313" key="2">
    <source>
        <dbReference type="EMBL" id="NOT33331.1"/>
    </source>
</evidence>
<organism evidence="2 3">
    <name type="scientific">Eiseniibacteriota bacterium</name>
    <dbReference type="NCBI Taxonomy" id="2212470"/>
    <lineage>
        <taxon>Bacteria</taxon>
        <taxon>Candidatus Eiseniibacteriota</taxon>
    </lineage>
</organism>
<dbReference type="Pfam" id="PF17186">
    <property type="entry name" value="Lipocalin_9"/>
    <property type="match status" value="1"/>
</dbReference>
<dbReference type="InterPro" id="IPR023374">
    <property type="entry name" value="AttH-like_dom_sf"/>
</dbReference>
<evidence type="ECO:0000259" key="1">
    <source>
        <dbReference type="Pfam" id="PF07143"/>
    </source>
</evidence>
<name>A0A849SFT5_UNCEI</name>
<dbReference type="Pfam" id="PF07143">
    <property type="entry name" value="CrtC"/>
    <property type="match status" value="1"/>
</dbReference>
<dbReference type="Proteomes" id="UP000580839">
    <property type="component" value="Unassembled WGS sequence"/>
</dbReference>
<feature type="domain" description="AttH" evidence="1">
    <location>
        <begin position="76"/>
        <end position="247"/>
    </location>
</feature>
<sequence length="392" mass="43393">MRHKSFVLMIAVSGSLACGVRDSPPGRAPAETRAHAVNSPGTAATLRYAGEYRFATPGRRYEFPRDHASHPEFQSEWWYYTGQLASGRRAFGYQLTIFRVGLDRTRAASVSAWAPHTVYFAHLAVTDVEGRRYVSAQRVSRPALGLAGADTARYRAWVGDWTSELSADGIAHRVRAATDSFGLDLRLDPLKPPVIHGRDGVSRKAAGEGHASHYVSITRLATRGRLFVAGDTLPVVGESWMDHEFGTSQLGPDQIGWDWFSLQLDDGRELMLYVLRRRDGSIEPLSSGTLVERDGRVRHLERGEFSIETLAHWASRQSGGRYPARWRIRIPALELELAVEPRLADQELRTPAPIALAYWEGAVQLRGTAQGRRVGGFGYVELTGYAGPLPGF</sequence>
<proteinExistence type="predicted"/>